<dbReference type="Proteomes" id="UP000781932">
    <property type="component" value="Unassembled WGS sequence"/>
</dbReference>
<gene>
    <name evidence="1" type="ORF">CkaCkLH20_10726</name>
</gene>
<reference evidence="1" key="2">
    <citation type="submission" date="2020-11" db="EMBL/GenBank/DDBJ databases">
        <title>Whole genome sequencing of Colletotrichum sp.</title>
        <authorList>
            <person name="Li H."/>
        </authorList>
    </citation>
    <scope>NUCLEOTIDE SEQUENCE</scope>
    <source>
        <strain evidence="1">CkLH20</strain>
    </source>
</reference>
<dbReference type="AlphaFoldDB" id="A0A9P6HXD9"/>
<evidence type="ECO:0000313" key="1">
    <source>
        <dbReference type="EMBL" id="KAF9871792.1"/>
    </source>
</evidence>
<dbReference type="GeneID" id="62166514"/>
<organism evidence="1 2">
    <name type="scientific">Colletotrichum karsti</name>
    <dbReference type="NCBI Taxonomy" id="1095194"/>
    <lineage>
        <taxon>Eukaryota</taxon>
        <taxon>Fungi</taxon>
        <taxon>Dikarya</taxon>
        <taxon>Ascomycota</taxon>
        <taxon>Pezizomycotina</taxon>
        <taxon>Sordariomycetes</taxon>
        <taxon>Hypocreomycetidae</taxon>
        <taxon>Glomerellales</taxon>
        <taxon>Glomerellaceae</taxon>
        <taxon>Colletotrichum</taxon>
        <taxon>Colletotrichum boninense species complex</taxon>
    </lineage>
</organism>
<name>A0A9P6HXD9_9PEZI</name>
<dbReference type="OrthoDB" id="5985073at2759"/>
<dbReference type="EMBL" id="JAATWM020000042">
    <property type="protein sequence ID" value="KAF9871792.1"/>
    <property type="molecule type" value="Genomic_DNA"/>
</dbReference>
<dbReference type="RefSeq" id="XP_038741253.1">
    <property type="nucleotide sequence ID" value="XM_038893440.1"/>
</dbReference>
<reference evidence="1" key="1">
    <citation type="submission" date="2020-03" db="EMBL/GenBank/DDBJ databases">
        <authorList>
            <person name="He L."/>
        </authorList>
    </citation>
    <scope>NUCLEOTIDE SEQUENCE</scope>
    <source>
        <strain evidence="1">CkLH20</strain>
    </source>
</reference>
<evidence type="ECO:0000313" key="2">
    <source>
        <dbReference type="Proteomes" id="UP000781932"/>
    </source>
</evidence>
<comment type="caution">
    <text evidence="1">The sequence shown here is derived from an EMBL/GenBank/DDBJ whole genome shotgun (WGS) entry which is preliminary data.</text>
</comment>
<proteinExistence type="predicted"/>
<protein>
    <submittedName>
        <fullName evidence="1">Uncharacterized protein</fullName>
    </submittedName>
</protein>
<sequence length="272" mass="32561">MDRLPQETVDKIMAHLDFEPKGNWVVKRNWLRKKIKENIFYWANVATVSGRFQAAVERQTFRSINFKSSDDFSTFNKLFSTARRRRALRDLTYHVMLPKRMRLLPVGYGGAENHKRAYDFYRKVRDNQWGIDAELDALLMNEKVDGRICHPDLQDFRLEVNEKLMEPVLLSMLKALAQMRSFRRLTLYAYLTKWPSSQENWTVEYDAPHKPSSYDPGMSCSEETHGVVNHARFVFKTQKWRPSKVYWKIFVRFEGRRLAVMRFCLDWNRMTW</sequence>
<accession>A0A9P6HXD9</accession>
<keyword evidence="2" id="KW-1185">Reference proteome</keyword>